<keyword evidence="4" id="KW-0769">Symport</keyword>
<sequence>IGAVPYVLVHAFPAQVRFSGLSFSYNVSYAIFGGLTPVIVSLMLKTDKLAPAHYVVAICLIGILTALFVRKREG</sequence>
<keyword evidence="5" id="KW-0812">Transmembrane</keyword>
<organism evidence="6 7">
    <name type="scientific">Cupriavidus pauculus</name>
    <dbReference type="NCBI Taxonomy" id="82633"/>
    <lineage>
        <taxon>Bacteria</taxon>
        <taxon>Pseudomonadati</taxon>
        <taxon>Pseudomonadota</taxon>
        <taxon>Betaproteobacteria</taxon>
        <taxon>Burkholderiales</taxon>
        <taxon>Burkholderiaceae</taxon>
        <taxon>Cupriavidus</taxon>
    </lineage>
</organism>
<evidence type="ECO:0000256" key="1">
    <source>
        <dbReference type="ARBA" id="ARBA00004651"/>
    </source>
</evidence>
<accession>A0A2N5C5U0</accession>
<dbReference type="GO" id="GO:0015293">
    <property type="term" value="F:symporter activity"/>
    <property type="evidence" value="ECO:0007669"/>
    <property type="project" value="UniProtKB-KW"/>
</dbReference>
<dbReference type="SUPFAM" id="SSF103473">
    <property type="entry name" value="MFS general substrate transporter"/>
    <property type="match status" value="1"/>
</dbReference>
<feature type="transmembrane region" description="Helical" evidence="5">
    <location>
        <begin position="50"/>
        <end position="69"/>
    </location>
</feature>
<evidence type="ECO:0000313" key="6">
    <source>
        <dbReference type="EMBL" id="PLP97557.1"/>
    </source>
</evidence>
<evidence type="ECO:0000256" key="4">
    <source>
        <dbReference type="ARBA" id="ARBA00022847"/>
    </source>
</evidence>
<evidence type="ECO:0000256" key="2">
    <source>
        <dbReference type="ARBA" id="ARBA00022448"/>
    </source>
</evidence>
<dbReference type="GO" id="GO:0005886">
    <property type="term" value="C:plasma membrane"/>
    <property type="evidence" value="ECO:0007669"/>
    <property type="project" value="UniProtKB-SubCell"/>
</dbReference>
<protein>
    <submittedName>
        <fullName evidence="6">MFS transporter</fullName>
    </submittedName>
</protein>
<feature type="non-terminal residue" evidence="6">
    <location>
        <position position="1"/>
    </location>
</feature>
<dbReference type="Proteomes" id="UP000234341">
    <property type="component" value="Unassembled WGS sequence"/>
</dbReference>
<gene>
    <name evidence="6" type="ORF">CYJ10_27045</name>
</gene>
<evidence type="ECO:0000313" key="7">
    <source>
        <dbReference type="Proteomes" id="UP000234341"/>
    </source>
</evidence>
<proteinExistence type="predicted"/>
<dbReference type="PANTHER" id="PTHR43528:SF7">
    <property type="entry name" value="MFS TRANSPORTER"/>
    <property type="match status" value="1"/>
</dbReference>
<dbReference type="EMBL" id="PJRP01000017">
    <property type="protein sequence ID" value="PLP97557.1"/>
    <property type="molecule type" value="Genomic_DNA"/>
</dbReference>
<evidence type="ECO:0000256" key="3">
    <source>
        <dbReference type="ARBA" id="ARBA00022475"/>
    </source>
</evidence>
<reference evidence="6 7" key="1">
    <citation type="submission" date="2017-12" db="EMBL/GenBank/DDBJ databases">
        <title>Genome sequence of the active heterotrophic nitrifier-denitrifier, Cupriavidus pauculus UM1.</title>
        <authorList>
            <person name="Putonti C."/>
            <person name="Castignetti D."/>
        </authorList>
    </citation>
    <scope>NUCLEOTIDE SEQUENCE [LARGE SCALE GENOMIC DNA]</scope>
    <source>
        <strain evidence="6 7">UM1</strain>
    </source>
</reference>
<feature type="transmembrane region" description="Helical" evidence="5">
    <location>
        <begin position="23"/>
        <end position="44"/>
    </location>
</feature>
<name>A0A2N5C5U0_9BURK</name>
<comment type="caution">
    <text evidence="6">The sequence shown here is derived from an EMBL/GenBank/DDBJ whole genome shotgun (WGS) entry which is preliminary data.</text>
</comment>
<keyword evidence="3" id="KW-1003">Cell membrane</keyword>
<keyword evidence="5" id="KW-1133">Transmembrane helix</keyword>
<keyword evidence="5" id="KW-0472">Membrane</keyword>
<evidence type="ECO:0000256" key="5">
    <source>
        <dbReference type="SAM" id="Phobius"/>
    </source>
</evidence>
<dbReference type="PANTHER" id="PTHR43528">
    <property type="entry name" value="ALPHA-KETOGLUTARATE PERMEASE"/>
    <property type="match status" value="1"/>
</dbReference>
<dbReference type="AlphaFoldDB" id="A0A2N5C5U0"/>
<keyword evidence="2" id="KW-0813">Transport</keyword>
<comment type="subcellular location">
    <subcellularLocation>
        <location evidence="1">Cell membrane</location>
        <topology evidence="1">Multi-pass membrane protein</topology>
    </subcellularLocation>
</comment>
<dbReference type="InterPro" id="IPR051084">
    <property type="entry name" value="H+-coupled_symporters"/>
</dbReference>
<dbReference type="InterPro" id="IPR036259">
    <property type="entry name" value="MFS_trans_sf"/>
</dbReference>